<dbReference type="SUPFAM" id="SSF109604">
    <property type="entry name" value="HD-domain/PDEase-like"/>
    <property type="match status" value="1"/>
</dbReference>
<dbReference type="CDD" id="cd00077">
    <property type="entry name" value="HDc"/>
    <property type="match status" value="1"/>
</dbReference>
<dbReference type="NCBIfam" id="TIGR01353">
    <property type="entry name" value="dGTP_triPase"/>
    <property type="match status" value="1"/>
</dbReference>
<dbReference type="InterPro" id="IPR003607">
    <property type="entry name" value="HD/PDEase_dom"/>
</dbReference>
<dbReference type="PROSITE" id="PS51831">
    <property type="entry name" value="HD"/>
    <property type="match status" value="1"/>
</dbReference>
<dbReference type="InterPro" id="IPR006261">
    <property type="entry name" value="dGTPase"/>
</dbReference>
<dbReference type="InterPro" id="IPR050135">
    <property type="entry name" value="dGTPase-like"/>
</dbReference>
<comment type="caution">
    <text evidence="3">The sequence shown here is derived from an EMBL/GenBank/DDBJ whole genome shotgun (WGS) entry which is preliminary data.</text>
</comment>
<dbReference type="GO" id="GO:0008832">
    <property type="term" value="F:dGTPase activity"/>
    <property type="evidence" value="ECO:0007669"/>
    <property type="project" value="TreeGrafter"/>
</dbReference>
<reference evidence="3" key="1">
    <citation type="submission" date="2022-01" db="EMBL/GenBank/DDBJ databases">
        <title>Collection of gut derived symbiotic bacterial strains cultured from healthy donors.</title>
        <authorList>
            <person name="Lin H."/>
            <person name="Kohout C."/>
            <person name="Waligurski E."/>
            <person name="Pamer E.G."/>
        </authorList>
    </citation>
    <scope>NUCLEOTIDE SEQUENCE</scope>
    <source>
        <strain evidence="3">DFI.6.55</strain>
    </source>
</reference>
<proteinExistence type="predicted"/>
<evidence type="ECO:0000259" key="2">
    <source>
        <dbReference type="PROSITE" id="PS51831"/>
    </source>
</evidence>
<sequence length="468" mass="53527">MNWTTLLCDDRIRSYKKSSSTDLRTEFEKDYHRIIGSASFRRLQDKTQVFPLDRSDFVRTRLTHSLEVSSLAKSLGQNISESIRVNVKDDTFLPEHKAAVCDILQCAGLIHDIGNPPFGHFGETCIQDWFKQNLGRLTFKGQAISDMLKPQMLQDFYHFEGNTQAFRVVTRLHFLVDEHGMNLTKALLGTIIKYPVSSLGIDKKSGNIRTKKMGYFYADKDNFEDVQRSAGTFGMRHPLTFLLEAADDIAYKTADIEDAVKKGCISYERLLQELRGFRPEQQTEQYRRIVSWLEERFGKGVQRDYSRPDLYAVQNWVISAQGQMIAGVTDCFTANYGAIMDGSYGKDMFAGTGVELLMDALGDIAFRYAFDTRPILKLEIAAQTIFSFLLERFVDAVIPWDTDLPMTQVQNKMVSLISDNYKKIYSICSKDKDEAEKLYLRLLLVTDYICGMTDSYAKDLYQELNGIV</sequence>
<dbReference type="Gene3D" id="1.10.3410.10">
    <property type="entry name" value="putative deoxyguanosinetriphosphate triphosphohydrolase like domain"/>
    <property type="match status" value="1"/>
</dbReference>
<dbReference type="Gene3D" id="1.10.3210.10">
    <property type="entry name" value="Hypothetical protein af1432"/>
    <property type="match status" value="1"/>
</dbReference>
<dbReference type="SMART" id="SM00471">
    <property type="entry name" value="HDc"/>
    <property type="match status" value="1"/>
</dbReference>
<gene>
    <name evidence="3" type="ORF">L0N08_25230</name>
</gene>
<dbReference type="PANTHER" id="PTHR11373:SF32">
    <property type="entry name" value="DEOXYGUANOSINETRIPHOSPHATE TRIPHOSPHOHYDROLASE"/>
    <property type="match status" value="1"/>
</dbReference>
<dbReference type="Pfam" id="PF01966">
    <property type="entry name" value="HD"/>
    <property type="match status" value="1"/>
</dbReference>
<feature type="domain" description="HD" evidence="2">
    <location>
        <begin position="61"/>
        <end position="252"/>
    </location>
</feature>
<accession>A0AAW5C5A4</accession>
<dbReference type="Gene3D" id="1.10.3550.10">
    <property type="entry name" value="eoxyguanosinetriphosphate triphosphohydrolase domain-like"/>
    <property type="match status" value="1"/>
</dbReference>
<dbReference type="NCBIfam" id="NF002205">
    <property type="entry name" value="PRK01096.1"/>
    <property type="match status" value="1"/>
</dbReference>
<name>A0AAW5C5A4_9FIRM</name>
<evidence type="ECO:0000313" key="4">
    <source>
        <dbReference type="Proteomes" id="UP001299608"/>
    </source>
</evidence>
<dbReference type="AlphaFoldDB" id="A0AAW5C5A4"/>
<dbReference type="EMBL" id="JAKNGE010000042">
    <property type="protein sequence ID" value="MCG4748722.1"/>
    <property type="molecule type" value="Genomic_DNA"/>
</dbReference>
<evidence type="ECO:0000256" key="1">
    <source>
        <dbReference type="ARBA" id="ARBA00022801"/>
    </source>
</evidence>
<keyword evidence="1" id="KW-0378">Hydrolase</keyword>
<dbReference type="InterPro" id="IPR006674">
    <property type="entry name" value="HD_domain"/>
</dbReference>
<dbReference type="Proteomes" id="UP001299608">
    <property type="component" value="Unassembled WGS sequence"/>
</dbReference>
<organism evidence="3 4">
    <name type="scientific">Enterocloster aldenensis</name>
    <dbReference type="NCBI Taxonomy" id="358742"/>
    <lineage>
        <taxon>Bacteria</taxon>
        <taxon>Bacillati</taxon>
        <taxon>Bacillota</taxon>
        <taxon>Clostridia</taxon>
        <taxon>Lachnospirales</taxon>
        <taxon>Lachnospiraceae</taxon>
        <taxon>Enterocloster</taxon>
    </lineage>
</organism>
<dbReference type="RefSeq" id="WP_238053877.1">
    <property type="nucleotide sequence ID" value="NZ_JAKNGE010000042.1"/>
</dbReference>
<evidence type="ECO:0000313" key="3">
    <source>
        <dbReference type="EMBL" id="MCG4748722.1"/>
    </source>
</evidence>
<dbReference type="PANTHER" id="PTHR11373">
    <property type="entry name" value="DEOXYNUCLEOSIDE TRIPHOSPHATE TRIPHOSPHOHYDROLASE"/>
    <property type="match status" value="1"/>
</dbReference>
<protein>
    <submittedName>
        <fullName evidence="3">Deoxyguanosinetriphosphate triphosphohydrolase</fullName>
    </submittedName>
</protein>
<dbReference type="InterPro" id="IPR027432">
    <property type="entry name" value="dGTP_triphosphohydrolase_C"/>
</dbReference>
<dbReference type="GO" id="GO:0006203">
    <property type="term" value="P:dGTP catabolic process"/>
    <property type="evidence" value="ECO:0007669"/>
    <property type="project" value="TreeGrafter"/>
</dbReference>
<dbReference type="InterPro" id="IPR023293">
    <property type="entry name" value="dGTP_triP_hydro_central_sf"/>
</dbReference>